<sequence>MSAIPKLSKAILLQNSPTERTDLRLTGDSSSTFKLVERDLPKLKDGQYLLKTVYLSNDPAQRTWIQKNANPARSYLPPINPGEVMRAMGVGQVVASKSSGIQVGDLVYGMLGWKDYGVFDEQSTSRSAIPIPGHSPSIFLGAFGGTGLTAYFGLTEILKLQKGQSLVVSGAAGAVGNMVVQYAKHVIGASKVVAISGSDEKAAWVEKLGADVSLNYKSSEFKKQLDDATEGFVDAYFDNGEILDQMLTRVKQGGRIAACGAISVYNSSEPTRLFNYMNLITYRITLQGFIVIDYLHRSDEAVAALSSALKKGKIDIQDAETLVQAQFEEIPKTWGLLFEGGNTGKLITQITSLD</sequence>
<dbReference type="InterPro" id="IPR020843">
    <property type="entry name" value="ER"/>
</dbReference>
<evidence type="ECO:0000313" key="3">
    <source>
        <dbReference type="EMBL" id="TFK99225.1"/>
    </source>
</evidence>
<dbReference type="EMBL" id="ML178834">
    <property type="protein sequence ID" value="TFK99225.1"/>
    <property type="molecule type" value="Genomic_DNA"/>
</dbReference>
<dbReference type="InterPro" id="IPR036291">
    <property type="entry name" value="NAD(P)-bd_dom_sf"/>
</dbReference>
<dbReference type="PANTHER" id="PTHR43205">
    <property type="entry name" value="PROSTAGLANDIN REDUCTASE"/>
    <property type="match status" value="1"/>
</dbReference>
<evidence type="ECO:0000256" key="1">
    <source>
        <dbReference type="ARBA" id="ARBA00023002"/>
    </source>
</evidence>
<dbReference type="Pfam" id="PF16884">
    <property type="entry name" value="ADH_N_2"/>
    <property type="match status" value="1"/>
</dbReference>
<feature type="domain" description="Enoyl reductase (ER)" evidence="2">
    <location>
        <begin position="28"/>
        <end position="348"/>
    </location>
</feature>
<evidence type="ECO:0000313" key="4">
    <source>
        <dbReference type="Proteomes" id="UP000305067"/>
    </source>
</evidence>
<dbReference type="OrthoDB" id="809632at2759"/>
<gene>
    <name evidence="3" type="ORF">BDV98DRAFT_510664</name>
</gene>
<dbReference type="AlphaFoldDB" id="A0A5C3QAX7"/>
<accession>A0A5C3QAX7</accession>
<keyword evidence="4" id="KW-1185">Reference proteome</keyword>
<dbReference type="PANTHER" id="PTHR43205:SF19">
    <property type="entry name" value="ENOYL REDUCTASE (ER) DOMAIN-CONTAINING PROTEIN"/>
    <property type="match status" value="1"/>
</dbReference>
<proteinExistence type="predicted"/>
<name>A0A5C3QAX7_9AGAR</name>
<dbReference type="SUPFAM" id="SSF50129">
    <property type="entry name" value="GroES-like"/>
    <property type="match status" value="1"/>
</dbReference>
<dbReference type="Pfam" id="PF00107">
    <property type="entry name" value="ADH_zinc_N"/>
    <property type="match status" value="1"/>
</dbReference>
<dbReference type="Gene3D" id="3.90.180.10">
    <property type="entry name" value="Medium-chain alcohol dehydrogenases, catalytic domain"/>
    <property type="match status" value="1"/>
</dbReference>
<dbReference type="InterPro" id="IPR013149">
    <property type="entry name" value="ADH-like_C"/>
</dbReference>
<dbReference type="InterPro" id="IPR041694">
    <property type="entry name" value="ADH_N_2"/>
</dbReference>
<organism evidence="3 4">
    <name type="scientific">Pterulicium gracile</name>
    <dbReference type="NCBI Taxonomy" id="1884261"/>
    <lineage>
        <taxon>Eukaryota</taxon>
        <taxon>Fungi</taxon>
        <taxon>Dikarya</taxon>
        <taxon>Basidiomycota</taxon>
        <taxon>Agaricomycotina</taxon>
        <taxon>Agaricomycetes</taxon>
        <taxon>Agaricomycetidae</taxon>
        <taxon>Agaricales</taxon>
        <taxon>Pleurotineae</taxon>
        <taxon>Pterulaceae</taxon>
        <taxon>Pterulicium</taxon>
    </lineage>
</organism>
<keyword evidence="1" id="KW-0560">Oxidoreductase</keyword>
<dbReference type="SMART" id="SM00829">
    <property type="entry name" value="PKS_ER"/>
    <property type="match status" value="1"/>
</dbReference>
<dbReference type="InterPro" id="IPR011032">
    <property type="entry name" value="GroES-like_sf"/>
</dbReference>
<dbReference type="InterPro" id="IPR045010">
    <property type="entry name" value="MDR_fam"/>
</dbReference>
<dbReference type="SUPFAM" id="SSF51735">
    <property type="entry name" value="NAD(P)-binding Rossmann-fold domains"/>
    <property type="match status" value="1"/>
</dbReference>
<dbReference type="GO" id="GO:0016628">
    <property type="term" value="F:oxidoreductase activity, acting on the CH-CH group of donors, NAD or NADP as acceptor"/>
    <property type="evidence" value="ECO:0007669"/>
    <property type="project" value="InterPro"/>
</dbReference>
<dbReference type="CDD" id="cd05288">
    <property type="entry name" value="PGDH"/>
    <property type="match status" value="1"/>
</dbReference>
<dbReference type="Proteomes" id="UP000305067">
    <property type="component" value="Unassembled WGS sequence"/>
</dbReference>
<evidence type="ECO:0000259" key="2">
    <source>
        <dbReference type="SMART" id="SM00829"/>
    </source>
</evidence>
<dbReference type="Gene3D" id="3.40.50.720">
    <property type="entry name" value="NAD(P)-binding Rossmann-like Domain"/>
    <property type="match status" value="1"/>
</dbReference>
<reference evidence="3 4" key="1">
    <citation type="journal article" date="2019" name="Nat. Ecol. Evol.">
        <title>Megaphylogeny resolves global patterns of mushroom evolution.</title>
        <authorList>
            <person name="Varga T."/>
            <person name="Krizsan K."/>
            <person name="Foldi C."/>
            <person name="Dima B."/>
            <person name="Sanchez-Garcia M."/>
            <person name="Sanchez-Ramirez S."/>
            <person name="Szollosi G.J."/>
            <person name="Szarkandi J.G."/>
            <person name="Papp V."/>
            <person name="Albert L."/>
            <person name="Andreopoulos W."/>
            <person name="Angelini C."/>
            <person name="Antonin V."/>
            <person name="Barry K.W."/>
            <person name="Bougher N.L."/>
            <person name="Buchanan P."/>
            <person name="Buyck B."/>
            <person name="Bense V."/>
            <person name="Catcheside P."/>
            <person name="Chovatia M."/>
            <person name="Cooper J."/>
            <person name="Damon W."/>
            <person name="Desjardin D."/>
            <person name="Finy P."/>
            <person name="Geml J."/>
            <person name="Haridas S."/>
            <person name="Hughes K."/>
            <person name="Justo A."/>
            <person name="Karasinski D."/>
            <person name="Kautmanova I."/>
            <person name="Kiss B."/>
            <person name="Kocsube S."/>
            <person name="Kotiranta H."/>
            <person name="LaButti K.M."/>
            <person name="Lechner B.E."/>
            <person name="Liimatainen K."/>
            <person name="Lipzen A."/>
            <person name="Lukacs Z."/>
            <person name="Mihaltcheva S."/>
            <person name="Morgado L.N."/>
            <person name="Niskanen T."/>
            <person name="Noordeloos M.E."/>
            <person name="Ohm R.A."/>
            <person name="Ortiz-Santana B."/>
            <person name="Ovrebo C."/>
            <person name="Racz N."/>
            <person name="Riley R."/>
            <person name="Savchenko A."/>
            <person name="Shiryaev A."/>
            <person name="Soop K."/>
            <person name="Spirin V."/>
            <person name="Szebenyi C."/>
            <person name="Tomsovsky M."/>
            <person name="Tulloss R.E."/>
            <person name="Uehling J."/>
            <person name="Grigoriev I.V."/>
            <person name="Vagvolgyi C."/>
            <person name="Papp T."/>
            <person name="Martin F.M."/>
            <person name="Miettinen O."/>
            <person name="Hibbett D.S."/>
            <person name="Nagy L.G."/>
        </authorList>
    </citation>
    <scope>NUCLEOTIDE SEQUENCE [LARGE SCALE GENOMIC DNA]</scope>
    <source>
        <strain evidence="3 4">CBS 309.79</strain>
    </source>
</reference>
<protein>
    <recommendedName>
        <fullName evidence="2">Enoyl reductase (ER) domain-containing protein</fullName>
    </recommendedName>
</protein>